<organism evidence="3 6">
    <name type="scientific">Puccinia coronata f. sp. avenae</name>
    <dbReference type="NCBI Taxonomy" id="200324"/>
    <lineage>
        <taxon>Eukaryota</taxon>
        <taxon>Fungi</taxon>
        <taxon>Dikarya</taxon>
        <taxon>Basidiomycota</taxon>
        <taxon>Pucciniomycotina</taxon>
        <taxon>Pucciniomycetes</taxon>
        <taxon>Pucciniales</taxon>
        <taxon>Pucciniaceae</taxon>
        <taxon>Puccinia</taxon>
    </lineage>
</organism>
<dbReference type="Proteomes" id="UP000235388">
    <property type="component" value="Unassembled WGS sequence"/>
</dbReference>
<dbReference type="AlphaFoldDB" id="A0A2N5UGK7"/>
<keyword evidence="2" id="KW-0812">Transmembrane</keyword>
<feature type="region of interest" description="Disordered" evidence="1">
    <location>
        <begin position="344"/>
        <end position="385"/>
    </location>
</feature>
<feature type="region of interest" description="Disordered" evidence="1">
    <location>
        <begin position="80"/>
        <end position="101"/>
    </location>
</feature>
<evidence type="ECO:0000313" key="3">
    <source>
        <dbReference type="EMBL" id="PLW36879.1"/>
    </source>
</evidence>
<dbReference type="Proteomes" id="UP000235392">
    <property type="component" value="Unassembled WGS sequence"/>
</dbReference>
<evidence type="ECO:0000313" key="6">
    <source>
        <dbReference type="Proteomes" id="UP000235392"/>
    </source>
</evidence>
<evidence type="ECO:0000256" key="1">
    <source>
        <dbReference type="SAM" id="MobiDB-lite"/>
    </source>
</evidence>
<feature type="compositionally biased region" description="Polar residues" evidence="1">
    <location>
        <begin position="168"/>
        <end position="177"/>
    </location>
</feature>
<accession>A0A2N5UGK7</accession>
<keyword evidence="2" id="KW-1133">Transmembrane helix</keyword>
<comment type="caution">
    <text evidence="3">The sequence shown here is derived from an EMBL/GenBank/DDBJ whole genome shotgun (WGS) entry which is preliminary data.</text>
</comment>
<dbReference type="OrthoDB" id="2507448at2759"/>
<sequence length="440" mass="48380">MLINKREAESNVTPQTHVWKFYSPGKSLKHSVILENEEHSARLKKRLDPASTITPVHDVKITSLFKRGFFGNEGQGVITLRSQDRQQPTTSNGKSEGVPDTAPLVILPAGALMPLSNGLSLEKNDANLSIERQTNGPLDDFSEGSKTKITSPASSTPQASSLIGDGGSSNLDQSVTSIPIVPSDSRESDAEAFRSLPQGAGSLKNKNGSTESSPHLWLIGILCFFLGSAFFLCMALKKRGYRVTFKPFRIHKIQDAARSEESRNIGQTPATSQPLTSSTTSLNAYTEPEGGYMTSKDQKHSSFESTLAEVGPNPRFGVKKLSGNLLDRLRRFFRFKDSNLARPSSIPSFRSDIQERKPEETDDPKPPLPEISLSPPNPIHQRENPAADDQNMAGIQRQNHGLSISAMSPLIHSPMHLCNDNQRETVELHCIRTDQIEIIY</sequence>
<feature type="transmembrane region" description="Helical" evidence="2">
    <location>
        <begin position="216"/>
        <end position="236"/>
    </location>
</feature>
<evidence type="ECO:0000313" key="5">
    <source>
        <dbReference type="Proteomes" id="UP000235388"/>
    </source>
</evidence>
<dbReference type="EMBL" id="PGCI01000152">
    <property type="protein sequence ID" value="PLW36879.1"/>
    <property type="molecule type" value="Genomic_DNA"/>
</dbReference>
<gene>
    <name evidence="4" type="ORF">PCANC_11008</name>
    <name evidence="3" type="ORF">PCASD_10170</name>
</gene>
<evidence type="ECO:0000256" key="2">
    <source>
        <dbReference type="SAM" id="Phobius"/>
    </source>
</evidence>
<proteinExistence type="predicted"/>
<feature type="compositionally biased region" description="Low complexity" evidence="1">
    <location>
        <begin position="150"/>
        <end position="161"/>
    </location>
</feature>
<feature type="compositionally biased region" description="Polar residues" evidence="1">
    <location>
        <begin position="85"/>
        <end position="94"/>
    </location>
</feature>
<feature type="compositionally biased region" description="Basic and acidic residues" evidence="1">
    <location>
        <begin position="352"/>
        <end position="365"/>
    </location>
</feature>
<feature type="region of interest" description="Disordered" evidence="1">
    <location>
        <begin position="257"/>
        <end position="309"/>
    </location>
</feature>
<dbReference type="EMBL" id="PGCJ01000176">
    <property type="protein sequence ID" value="PLW40868.1"/>
    <property type="molecule type" value="Genomic_DNA"/>
</dbReference>
<protein>
    <submittedName>
        <fullName evidence="3">Uncharacterized protein</fullName>
    </submittedName>
</protein>
<keyword evidence="5" id="KW-1185">Reference proteome</keyword>
<reference evidence="5 6" key="1">
    <citation type="submission" date="2017-11" db="EMBL/GenBank/DDBJ databases">
        <title>De novo assembly and phasing of dikaryotic genomes from two isolates of Puccinia coronata f. sp. avenae, the causal agent of oat crown rust.</title>
        <authorList>
            <person name="Miller M.E."/>
            <person name="Zhang Y."/>
            <person name="Omidvar V."/>
            <person name="Sperschneider J."/>
            <person name="Schwessinger B."/>
            <person name="Raley C."/>
            <person name="Palmer J.M."/>
            <person name="Garnica D."/>
            <person name="Upadhyaya N."/>
            <person name="Rathjen J."/>
            <person name="Taylor J.M."/>
            <person name="Park R.F."/>
            <person name="Dodds P.N."/>
            <person name="Hirsch C.D."/>
            <person name="Kianian S.F."/>
            <person name="Figueroa M."/>
        </authorList>
    </citation>
    <scope>NUCLEOTIDE SEQUENCE [LARGE SCALE GENOMIC DNA]</scope>
    <source>
        <strain evidence="4">12NC29</strain>
        <strain evidence="3">12SD80</strain>
    </source>
</reference>
<name>A0A2N5UGK7_9BASI</name>
<feature type="compositionally biased region" description="Low complexity" evidence="1">
    <location>
        <begin position="267"/>
        <end position="282"/>
    </location>
</feature>
<evidence type="ECO:0000313" key="4">
    <source>
        <dbReference type="EMBL" id="PLW40868.1"/>
    </source>
</evidence>
<keyword evidence="2" id="KW-0472">Membrane</keyword>
<feature type="region of interest" description="Disordered" evidence="1">
    <location>
        <begin position="132"/>
        <end position="192"/>
    </location>
</feature>